<organism evidence="3 4">
    <name type="scientific">Mycena alexandri</name>
    <dbReference type="NCBI Taxonomy" id="1745969"/>
    <lineage>
        <taxon>Eukaryota</taxon>
        <taxon>Fungi</taxon>
        <taxon>Dikarya</taxon>
        <taxon>Basidiomycota</taxon>
        <taxon>Agaricomycotina</taxon>
        <taxon>Agaricomycetes</taxon>
        <taxon>Agaricomycetidae</taxon>
        <taxon>Agaricales</taxon>
        <taxon>Marasmiineae</taxon>
        <taxon>Mycenaceae</taxon>
        <taxon>Mycena</taxon>
    </lineage>
</organism>
<feature type="transmembrane region" description="Helical" evidence="1">
    <location>
        <begin position="228"/>
        <end position="249"/>
    </location>
</feature>
<gene>
    <name evidence="3" type="ORF">C8F04DRAFT_657929</name>
</gene>
<evidence type="ECO:0000313" key="3">
    <source>
        <dbReference type="EMBL" id="KAJ7032366.1"/>
    </source>
</evidence>
<feature type="transmembrane region" description="Helical" evidence="1">
    <location>
        <begin position="269"/>
        <end position="292"/>
    </location>
</feature>
<sequence length="437" mass="48590">MKDSVQRDDLSTDVQVQLLIMISIFELHCFDHGPRLYLAKLASLMEEQVSVLRRIDARQSTRDLSQQPMPEVPATSSSAWNALLRSTLADTIHPKLDRWRSGLDALLVFLGLFSAIVTSFFVQSLTALKEDQTVRMNELLANLTDIIIDISGVPSANLHLTQPLAFHPDPTDVRLNSFWSLSLILSLSIAALAVACRGFLNMVGWSRFTKASEKLIDIRIRWASSERFLGPTIELLPPLLVIPVLLFIAGLLDTLFSSVLQLTPVPKPILFTSSVSLLFISAVALLLCYTLAHRGLNPSGSTIPWTVRHLKRHPSDKVRDTDFPDTLSERAPSVYHQVVQATHDDDALNEASAALYDIMQSLAVWPRYGSPSTGLIDQERATFLHLLLPKQAHVAIERLFKSSAGCKTRVVFDTVRWTCQNLFLLSSKPLGDLPTPV</sequence>
<comment type="caution">
    <text evidence="3">The sequence shown here is derived from an EMBL/GenBank/DDBJ whole genome shotgun (WGS) entry which is preliminary data.</text>
</comment>
<dbReference type="Proteomes" id="UP001218188">
    <property type="component" value="Unassembled WGS sequence"/>
</dbReference>
<evidence type="ECO:0000256" key="1">
    <source>
        <dbReference type="SAM" id="Phobius"/>
    </source>
</evidence>
<reference evidence="3" key="1">
    <citation type="submission" date="2023-03" db="EMBL/GenBank/DDBJ databases">
        <title>Massive genome expansion in bonnet fungi (Mycena s.s.) driven by repeated elements and novel gene families across ecological guilds.</title>
        <authorList>
            <consortium name="Lawrence Berkeley National Laboratory"/>
            <person name="Harder C.B."/>
            <person name="Miyauchi S."/>
            <person name="Viragh M."/>
            <person name="Kuo A."/>
            <person name="Thoen E."/>
            <person name="Andreopoulos B."/>
            <person name="Lu D."/>
            <person name="Skrede I."/>
            <person name="Drula E."/>
            <person name="Henrissat B."/>
            <person name="Morin E."/>
            <person name="Kohler A."/>
            <person name="Barry K."/>
            <person name="LaButti K."/>
            <person name="Morin E."/>
            <person name="Salamov A."/>
            <person name="Lipzen A."/>
            <person name="Mereny Z."/>
            <person name="Hegedus B."/>
            <person name="Baldrian P."/>
            <person name="Stursova M."/>
            <person name="Weitz H."/>
            <person name="Taylor A."/>
            <person name="Grigoriev I.V."/>
            <person name="Nagy L.G."/>
            <person name="Martin F."/>
            <person name="Kauserud H."/>
        </authorList>
    </citation>
    <scope>NUCLEOTIDE SEQUENCE</scope>
    <source>
        <strain evidence="3">CBHHK200</strain>
    </source>
</reference>
<dbReference type="EMBL" id="JARJCM010000073">
    <property type="protein sequence ID" value="KAJ7032366.1"/>
    <property type="molecule type" value="Genomic_DNA"/>
</dbReference>
<evidence type="ECO:0000259" key="2">
    <source>
        <dbReference type="Pfam" id="PF20153"/>
    </source>
</evidence>
<proteinExistence type="predicted"/>
<keyword evidence="4" id="KW-1185">Reference proteome</keyword>
<dbReference type="InterPro" id="IPR045338">
    <property type="entry name" value="DUF6535"/>
</dbReference>
<evidence type="ECO:0000313" key="4">
    <source>
        <dbReference type="Proteomes" id="UP001218188"/>
    </source>
</evidence>
<feature type="transmembrane region" description="Helical" evidence="1">
    <location>
        <begin position="178"/>
        <end position="200"/>
    </location>
</feature>
<keyword evidence="1" id="KW-0812">Transmembrane</keyword>
<dbReference type="AlphaFoldDB" id="A0AAD6SSK9"/>
<name>A0AAD6SSK9_9AGAR</name>
<keyword evidence="1" id="KW-0472">Membrane</keyword>
<keyword evidence="1" id="KW-1133">Transmembrane helix</keyword>
<protein>
    <recommendedName>
        <fullName evidence="2">DUF6535 domain-containing protein</fullName>
    </recommendedName>
</protein>
<dbReference type="Pfam" id="PF20153">
    <property type="entry name" value="DUF6535"/>
    <property type="match status" value="1"/>
</dbReference>
<feature type="domain" description="DUF6535" evidence="2">
    <location>
        <begin position="89"/>
        <end position="256"/>
    </location>
</feature>
<accession>A0AAD6SSK9</accession>
<feature type="transmembrane region" description="Helical" evidence="1">
    <location>
        <begin position="105"/>
        <end position="128"/>
    </location>
</feature>